<dbReference type="EMBL" id="CP016286">
    <property type="protein sequence ID" value="ANP88753.1"/>
    <property type="molecule type" value="Genomic_DNA"/>
</dbReference>
<organism evidence="1 2">
    <name type="scientific">Rhizobium leguminosarum</name>
    <dbReference type="NCBI Taxonomy" id="384"/>
    <lineage>
        <taxon>Bacteria</taxon>
        <taxon>Pseudomonadati</taxon>
        <taxon>Pseudomonadota</taxon>
        <taxon>Alphaproteobacteria</taxon>
        <taxon>Hyphomicrobiales</taxon>
        <taxon>Rhizobiaceae</taxon>
        <taxon>Rhizobium/Agrobacterium group</taxon>
        <taxon>Rhizobium</taxon>
    </lineage>
</organism>
<protein>
    <submittedName>
        <fullName evidence="1">Uncharacterized protein</fullName>
    </submittedName>
</protein>
<proteinExistence type="predicted"/>
<sequence>MSDYWSDRAGLAANLRLLTREGKWLAWEDRDADPDDASSRRIAGAKTRVEDTLSQALHSTNVIALLGSGASFCAKNATVKRAPGMADLWHAARDKVCEGNLFGHDDFDNVVIDVIGSLPEEGKAGDIENLLSLCKMKLELLEARAKNQKPVGEVAPSDSSADPVTVLKQFIDKAESAILQRVDFVDNETVLSAHKALIQKLAKRAVEKPRVRLFTTNYDLCLEESAARIGVVLIDGFSHSAEQRFNRDYFQHDIVRRATSGTKADYIDGVFHLYKLHGSVDWRRKQDGVVIRSQANDTEGLKPVLIYPRSTKYQEAFEVPYLDMFAAFQAALREPDTTLVVAGFGFADDHISAPIWSALESNLSLRLILVDPSFVPVVRLDAIGAGGHLIDLEIGVQRQYQKRIMRLVGEGDPRITVLNGRFEDLVDAMPTITGESDRQRLQMRLDQIRDFPA</sequence>
<gene>
    <name evidence="1" type="ORF">BA011_10175</name>
</gene>
<dbReference type="AlphaFoldDB" id="A0A1B1CG61"/>
<accession>A0A1B1CG61</accession>
<evidence type="ECO:0000313" key="2">
    <source>
        <dbReference type="Proteomes" id="UP000092691"/>
    </source>
</evidence>
<name>A0A1B1CG61_RHILE</name>
<reference evidence="1 2" key="1">
    <citation type="submission" date="2016-06" db="EMBL/GenBank/DDBJ databases">
        <title>Microsymbionts genomes from the relict species Vavilovia formosa.</title>
        <authorList>
            <person name="Chirak E."/>
            <person name="Kimeklis A."/>
            <person name="Andronov E."/>
        </authorList>
    </citation>
    <scope>NUCLEOTIDE SEQUENCE [LARGE SCALE GENOMIC DNA]</scope>
    <source>
        <strain evidence="1 2">Vaf10</strain>
    </source>
</reference>
<dbReference type="Proteomes" id="UP000092691">
    <property type="component" value="Chromosome"/>
</dbReference>
<dbReference type="OrthoDB" id="9808492at2"/>
<evidence type="ECO:0000313" key="1">
    <source>
        <dbReference type="EMBL" id="ANP88753.1"/>
    </source>
</evidence>
<dbReference type="Pfam" id="PF13289">
    <property type="entry name" value="SIR2_2"/>
    <property type="match status" value="1"/>
</dbReference>